<dbReference type="InterPro" id="IPR013087">
    <property type="entry name" value="Znf_C2H2_type"/>
</dbReference>
<dbReference type="SMART" id="SM00355">
    <property type="entry name" value="ZnF_C2H2"/>
    <property type="match status" value="2"/>
</dbReference>
<dbReference type="OrthoDB" id="6910977at2759"/>
<feature type="compositionally biased region" description="Polar residues" evidence="1">
    <location>
        <begin position="311"/>
        <end position="323"/>
    </location>
</feature>
<dbReference type="AlphaFoldDB" id="A0A4S4LSE7"/>
<name>A0A4S4LSE7_9AGAM</name>
<dbReference type="Proteomes" id="UP000310158">
    <property type="component" value="Unassembled WGS sequence"/>
</dbReference>
<feature type="compositionally biased region" description="Basic and acidic residues" evidence="1">
    <location>
        <begin position="12"/>
        <end position="25"/>
    </location>
</feature>
<dbReference type="Gene3D" id="3.30.160.60">
    <property type="entry name" value="Classic Zinc Finger"/>
    <property type="match status" value="1"/>
</dbReference>
<feature type="region of interest" description="Disordered" evidence="1">
    <location>
        <begin position="12"/>
        <end position="57"/>
    </location>
</feature>
<feature type="compositionally biased region" description="Pro residues" evidence="1">
    <location>
        <begin position="159"/>
        <end position="172"/>
    </location>
</feature>
<comment type="caution">
    <text evidence="3">The sequence shown here is derived from an EMBL/GenBank/DDBJ whole genome shotgun (WGS) entry which is preliminary data.</text>
</comment>
<feature type="region of interest" description="Disordered" evidence="1">
    <location>
        <begin position="210"/>
        <end position="234"/>
    </location>
</feature>
<protein>
    <recommendedName>
        <fullName evidence="2">C2H2-type domain-containing protein</fullName>
    </recommendedName>
</protein>
<organism evidence="3 4">
    <name type="scientific">Bondarzewia mesenterica</name>
    <dbReference type="NCBI Taxonomy" id="1095465"/>
    <lineage>
        <taxon>Eukaryota</taxon>
        <taxon>Fungi</taxon>
        <taxon>Dikarya</taxon>
        <taxon>Basidiomycota</taxon>
        <taxon>Agaricomycotina</taxon>
        <taxon>Agaricomycetes</taxon>
        <taxon>Russulales</taxon>
        <taxon>Bondarzewiaceae</taxon>
        <taxon>Bondarzewia</taxon>
    </lineage>
</organism>
<dbReference type="PROSITE" id="PS00028">
    <property type="entry name" value="ZINC_FINGER_C2H2_1"/>
    <property type="match status" value="1"/>
</dbReference>
<feature type="region of interest" description="Disordered" evidence="1">
    <location>
        <begin position="155"/>
        <end position="174"/>
    </location>
</feature>
<accession>A0A4S4LSE7</accession>
<reference evidence="3 4" key="1">
    <citation type="submission" date="2019-02" db="EMBL/GenBank/DDBJ databases">
        <title>Genome sequencing of the rare red list fungi Bondarzewia mesenterica.</title>
        <authorList>
            <person name="Buettner E."/>
            <person name="Kellner H."/>
        </authorList>
    </citation>
    <scope>NUCLEOTIDE SEQUENCE [LARGE SCALE GENOMIC DNA]</scope>
    <source>
        <strain evidence="3 4">DSM 108281</strain>
    </source>
</reference>
<feature type="domain" description="C2H2-type" evidence="2">
    <location>
        <begin position="378"/>
        <end position="399"/>
    </location>
</feature>
<gene>
    <name evidence="3" type="ORF">EW146_g5115</name>
</gene>
<feature type="compositionally biased region" description="Low complexity" evidence="1">
    <location>
        <begin position="219"/>
        <end position="229"/>
    </location>
</feature>
<proteinExistence type="predicted"/>
<feature type="compositionally biased region" description="Low complexity" evidence="1">
    <location>
        <begin position="35"/>
        <end position="45"/>
    </location>
</feature>
<evidence type="ECO:0000313" key="4">
    <source>
        <dbReference type="Proteomes" id="UP000310158"/>
    </source>
</evidence>
<evidence type="ECO:0000256" key="1">
    <source>
        <dbReference type="SAM" id="MobiDB-lite"/>
    </source>
</evidence>
<sequence length="422" mass="47710">MQYCDYRDRMPDTYRVRDNGDDTARRATGSQPSMTETSLELNLTTEPERPVAPSRGFRAFSRDYGPSLLIPIANNGRRVMHPPYYADERHGVAMMEYPRTFVVMYHIPTAYATDVAPVPGGYHPAYRADYLYHPADSSSAPLPSIYGPMREYSTRHHPNLPPAHTAPPPPAPERWDTARRSNNVAAAGLEMRNDYRRDEIQVPRFRVKIEPRDDDGVPSSSTTRWSRTSGVDEGESMLRTGEQDIRYLSPSRSGFQACQEREVQYLYPHQETSEGSAEREKSLVTRALSPDTVQMSAGGPSTSGPPPPTITHETASGSTATTTRVKRNGKNRRKIQAPTRWFCLYCKNDDGRPWDFTRRTDLERHMKSLAHAKPSFQCPYCPLALTRKSTLEGHVERKHWYELVESGQASTSGAKLEDLDEN</sequence>
<dbReference type="EMBL" id="SGPL01000215">
    <property type="protein sequence ID" value="THH15334.1"/>
    <property type="molecule type" value="Genomic_DNA"/>
</dbReference>
<evidence type="ECO:0000259" key="2">
    <source>
        <dbReference type="PROSITE" id="PS00028"/>
    </source>
</evidence>
<evidence type="ECO:0000313" key="3">
    <source>
        <dbReference type="EMBL" id="THH15334.1"/>
    </source>
</evidence>
<keyword evidence="4" id="KW-1185">Reference proteome</keyword>
<feature type="region of interest" description="Disordered" evidence="1">
    <location>
        <begin position="292"/>
        <end position="332"/>
    </location>
</feature>
<dbReference type="Pfam" id="PF00096">
    <property type="entry name" value="zf-C2H2"/>
    <property type="match status" value="1"/>
</dbReference>